<name>A0A0E9WRG9_ANGAN</name>
<accession>A0A0E9WRG9</accession>
<dbReference type="AlphaFoldDB" id="A0A0E9WRG9"/>
<reference evidence="1" key="2">
    <citation type="journal article" date="2015" name="Fish Shellfish Immunol.">
        <title>Early steps in the European eel (Anguilla anguilla)-Vibrio vulnificus interaction in the gills: Role of the RtxA13 toxin.</title>
        <authorList>
            <person name="Callol A."/>
            <person name="Pajuelo D."/>
            <person name="Ebbesson L."/>
            <person name="Teles M."/>
            <person name="MacKenzie S."/>
            <person name="Amaro C."/>
        </authorList>
    </citation>
    <scope>NUCLEOTIDE SEQUENCE</scope>
</reference>
<proteinExistence type="predicted"/>
<dbReference type="EMBL" id="GBXM01015558">
    <property type="protein sequence ID" value="JAH93019.1"/>
    <property type="molecule type" value="Transcribed_RNA"/>
</dbReference>
<evidence type="ECO:0000313" key="1">
    <source>
        <dbReference type="EMBL" id="JAH93019.1"/>
    </source>
</evidence>
<organism evidence="1">
    <name type="scientific">Anguilla anguilla</name>
    <name type="common">European freshwater eel</name>
    <name type="synonym">Muraena anguilla</name>
    <dbReference type="NCBI Taxonomy" id="7936"/>
    <lineage>
        <taxon>Eukaryota</taxon>
        <taxon>Metazoa</taxon>
        <taxon>Chordata</taxon>
        <taxon>Craniata</taxon>
        <taxon>Vertebrata</taxon>
        <taxon>Euteleostomi</taxon>
        <taxon>Actinopterygii</taxon>
        <taxon>Neopterygii</taxon>
        <taxon>Teleostei</taxon>
        <taxon>Anguilliformes</taxon>
        <taxon>Anguillidae</taxon>
        <taxon>Anguilla</taxon>
    </lineage>
</organism>
<protein>
    <submittedName>
        <fullName evidence="1">Uncharacterized protein</fullName>
    </submittedName>
</protein>
<reference evidence="1" key="1">
    <citation type="submission" date="2014-11" db="EMBL/GenBank/DDBJ databases">
        <authorList>
            <person name="Amaro Gonzalez C."/>
        </authorList>
    </citation>
    <scope>NUCLEOTIDE SEQUENCE</scope>
</reference>
<sequence length="86" mass="9778">MQYINSIRLIDKPEGDLEFPRVPHFEGALMCLSLFSFSFLLARIFSRYSACTARISSEVPLGSTYEDQSFSAITQFAFSNSLLPHY</sequence>